<proteinExistence type="predicted"/>
<accession>A0AAN9B264</accession>
<dbReference type="InterPro" id="IPR000270">
    <property type="entry name" value="PB1_dom"/>
</dbReference>
<feature type="compositionally biased region" description="Basic and acidic residues" evidence="1">
    <location>
        <begin position="1"/>
        <end position="12"/>
    </location>
</feature>
<feature type="domain" description="PB1" evidence="2">
    <location>
        <begin position="58"/>
        <end position="147"/>
    </location>
</feature>
<sequence length="239" mass="26464">MQRPQETAKEITAEATQSKKTTLINSEEEDDFEVLSTQSLEEKSSKMTEINVVRLPGVTKVKAILKREVQGAQGSSSEIRRFSVSEVTYKALEAGVRSVFNIDTQLHCSLFWKDEDDDLVQFSTTEELRHAVESQYDDTLRIYATVSADVIEEMTGPDPEYEQDGTTRRVTFDTPLQASGSLYPSLHPHPHHQPHPPTTPNPITITSPSLTIAPTLGSSRWVVAPLWVPACTGAGRGGR</sequence>
<evidence type="ECO:0000256" key="1">
    <source>
        <dbReference type="SAM" id="MobiDB-lite"/>
    </source>
</evidence>
<feature type="region of interest" description="Disordered" evidence="1">
    <location>
        <begin position="1"/>
        <end position="43"/>
    </location>
</feature>
<dbReference type="SMART" id="SM00666">
    <property type="entry name" value="PB1"/>
    <property type="match status" value="1"/>
</dbReference>
<reference evidence="3 4" key="1">
    <citation type="submission" date="2024-02" db="EMBL/GenBank/DDBJ databases">
        <title>Chromosome-scale genome assembly of the rough periwinkle Littorina saxatilis.</title>
        <authorList>
            <person name="De Jode A."/>
            <person name="Faria R."/>
            <person name="Formenti G."/>
            <person name="Sims Y."/>
            <person name="Smith T.P."/>
            <person name="Tracey A."/>
            <person name="Wood J.M.D."/>
            <person name="Zagrodzka Z.B."/>
            <person name="Johannesson K."/>
            <person name="Butlin R.K."/>
            <person name="Leder E.H."/>
        </authorList>
    </citation>
    <scope>NUCLEOTIDE SEQUENCE [LARGE SCALE GENOMIC DNA]</scope>
    <source>
        <strain evidence="3">Snail1</strain>
        <tissue evidence="3">Muscle</tissue>
    </source>
</reference>
<dbReference type="Proteomes" id="UP001374579">
    <property type="component" value="Unassembled WGS sequence"/>
</dbReference>
<evidence type="ECO:0000313" key="3">
    <source>
        <dbReference type="EMBL" id="KAK7097507.1"/>
    </source>
</evidence>
<feature type="compositionally biased region" description="Polar residues" evidence="1">
    <location>
        <begin position="14"/>
        <end position="25"/>
    </location>
</feature>
<dbReference type="AlphaFoldDB" id="A0AAN9B264"/>
<organism evidence="3 4">
    <name type="scientific">Littorina saxatilis</name>
    <dbReference type="NCBI Taxonomy" id="31220"/>
    <lineage>
        <taxon>Eukaryota</taxon>
        <taxon>Metazoa</taxon>
        <taxon>Spiralia</taxon>
        <taxon>Lophotrochozoa</taxon>
        <taxon>Mollusca</taxon>
        <taxon>Gastropoda</taxon>
        <taxon>Caenogastropoda</taxon>
        <taxon>Littorinimorpha</taxon>
        <taxon>Littorinoidea</taxon>
        <taxon>Littorinidae</taxon>
        <taxon>Littorina</taxon>
    </lineage>
</organism>
<name>A0AAN9B264_9CAEN</name>
<protein>
    <recommendedName>
        <fullName evidence="2">PB1 domain-containing protein</fullName>
    </recommendedName>
</protein>
<evidence type="ECO:0000259" key="2">
    <source>
        <dbReference type="SMART" id="SM00666"/>
    </source>
</evidence>
<evidence type="ECO:0000313" key="4">
    <source>
        <dbReference type="Proteomes" id="UP001374579"/>
    </source>
</evidence>
<dbReference type="EMBL" id="JBAMIC010000013">
    <property type="protein sequence ID" value="KAK7097507.1"/>
    <property type="molecule type" value="Genomic_DNA"/>
</dbReference>
<dbReference type="SUPFAM" id="SSF54277">
    <property type="entry name" value="CAD &amp; PB1 domains"/>
    <property type="match status" value="1"/>
</dbReference>
<dbReference type="Pfam" id="PF00564">
    <property type="entry name" value="PB1"/>
    <property type="match status" value="1"/>
</dbReference>
<comment type="caution">
    <text evidence="3">The sequence shown here is derived from an EMBL/GenBank/DDBJ whole genome shotgun (WGS) entry which is preliminary data.</text>
</comment>
<dbReference type="Gene3D" id="3.10.20.90">
    <property type="entry name" value="Phosphatidylinositol 3-kinase Catalytic Subunit, Chain A, domain 1"/>
    <property type="match status" value="1"/>
</dbReference>
<feature type="region of interest" description="Disordered" evidence="1">
    <location>
        <begin position="181"/>
        <end position="209"/>
    </location>
</feature>
<keyword evidence="4" id="KW-1185">Reference proteome</keyword>
<gene>
    <name evidence="3" type="ORF">V1264_004474</name>
</gene>